<evidence type="ECO:0000313" key="2">
    <source>
        <dbReference type="Proteomes" id="UP001589834"/>
    </source>
</evidence>
<comment type="caution">
    <text evidence="1">The sequence shown here is derived from an EMBL/GenBank/DDBJ whole genome shotgun (WGS) entry which is preliminary data.</text>
</comment>
<organism evidence="1 2">
    <name type="scientific">Ottowia pentelensis</name>
    <dbReference type="NCBI Taxonomy" id="511108"/>
    <lineage>
        <taxon>Bacteria</taxon>
        <taxon>Pseudomonadati</taxon>
        <taxon>Pseudomonadota</taxon>
        <taxon>Betaproteobacteria</taxon>
        <taxon>Burkholderiales</taxon>
        <taxon>Comamonadaceae</taxon>
        <taxon>Ottowia</taxon>
    </lineage>
</organism>
<proteinExistence type="predicted"/>
<accession>A0ABV6PT76</accession>
<dbReference type="Proteomes" id="UP001589834">
    <property type="component" value="Unassembled WGS sequence"/>
</dbReference>
<dbReference type="RefSeq" id="WP_293219869.1">
    <property type="nucleotide sequence ID" value="NZ_JBHLTN010000018.1"/>
</dbReference>
<dbReference type="EMBL" id="JBHLTN010000018">
    <property type="protein sequence ID" value="MFC0593043.1"/>
    <property type="molecule type" value="Genomic_DNA"/>
</dbReference>
<evidence type="ECO:0000313" key="1">
    <source>
        <dbReference type="EMBL" id="MFC0593043.1"/>
    </source>
</evidence>
<gene>
    <name evidence="1" type="ORF">ACFFGG_10785</name>
</gene>
<protein>
    <submittedName>
        <fullName evidence="1">RNA-binding protein</fullName>
    </submittedName>
</protein>
<sequence length="101" mass="10879">MTTIREQQRYSDIATVRRSLGSACARFGRVRQLDVLLASHDGGRQAVCFVRMETMAQEQAVMDALGIRRFEGVLGLVLDLGGATAGRATVAARERAQLGAA</sequence>
<name>A0ABV6PT76_9BURK</name>
<keyword evidence="2" id="KW-1185">Reference proteome</keyword>
<reference evidence="1 2" key="1">
    <citation type="submission" date="2024-09" db="EMBL/GenBank/DDBJ databases">
        <authorList>
            <person name="Sun Q."/>
            <person name="Mori K."/>
        </authorList>
    </citation>
    <scope>NUCLEOTIDE SEQUENCE [LARGE SCALE GENOMIC DNA]</scope>
    <source>
        <strain evidence="1 2">NCAIM B.02336</strain>
    </source>
</reference>